<protein>
    <recommendedName>
        <fullName evidence="4">NADH-ubiquinone oxidoreductase subunit B14.5a</fullName>
    </recommendedName>
</protein>
<evidence type="ECO:0000256" key="1">
    <source>
        <dbReference type="SAM" id="MobiDB-lite"/>
    </source>
</evidence>
<reference evidence="2" key="1">
    <citation type="submission" date="2022-07" db="EMBL/GenBank/DDBJ databases">
        <title>Phylogenomic reconstructions and comparative analyses of Kickxellomycotina fungi.</title>
        <authorList>
            <person name="Reynolds N.K."/>
            <person name="Stajich J.E."/>
            <person name="Barry K."/>
            <person name="Grigoriev I.V."/>
            <person name="Crous P."/>
            <person name="Smith M.E."/>
        </authorList>
    </citation>
    <scope>NUCLEOTIDE SEQUENCE</scope>
    <source>
        <strain evidence="2">RSA 861</strain>
    </source>
</reference>
<keyword evidence="3" id="KW-1185">Reference proteome</keyword>
<comment type="caution">
    <text evidence="2">The sequence shown here is derived from an EMBL/GenBank/DDBJ whole genome shotgun (WGS) entry which is preliminary data.</text>
</comment>
<sequence>MSRLWNAVKRRLQVNPDAADSMFNPGTYRKPSPDSQKKFVPPITDKFNISNNYYFQRDVRRNYPRMAVYSQADVAQLLAPPAPPAPALEDGKTESAAAPVDAKAEGATAVAATANLTEVIRNLGQPLYTASQLPPVPGLQYKYTISEQLQHQKPGVYFPIYNVH</sequence>
<organism evidence="2 3">
    <name type="scientific">Tieghemiomyces parasiticus</name>
    <dbReference type="NCBI Taxonomy" id="78921"/>
    <lineage>
        <taxon>Eukaryota</taxon>
        <taxon>Fungi</taxon>
        <taxon>Fungi incertae sedis</taxon>
        <taxon>Zoopagomycota</taxon>
        <taxon>Kickxellomycotina</taxon>
        <taxon>Dimargaritomycetes</taxon>
        <taxon>Dimargaritales</taxon>
        <taxon>Dimargaritaceae</taxon>
        <taxon>Tieghemiomyces</taxon>
    </lineage>
</organism>
<evidence type="ECO:0008006" key="4">
    <source>
        <dbReference type="Google" id="ProtNLM"/>
    </source>
</evidence>
<dbReference type="PANTHER" id="PTHR37325:SF1">
    <property type="entry name" value="OXIDOREDUCTASE 21 KDA SUBUNIT, PUTATIVE (AFU_ORTHOLOGUE AFUA_4G05910)-RELATED"/>
    <property type="match status" value="1"/>
</dbReference>
<name>A0A9W8DKX5_9FUNG</name>
<proteinExistence type="predicted"/>
<dbReference type="Proteomes" id="UP001150569">
    <property type="component" value="Unassembled WGS sequence"/>
</dbReference>
<feature type="region of interest" description="Disordered" evidence="1">
    <location>
        <begin position="79"/>
        <end position="98"/>
    </location>
</feature>
<dbReference type="EMBL" id="JANBPT010001613">
    <property type="protein sequence ID" value="KAJ1906309.1"/>
    <property type="molecule type" value="Genomic_DNA"/>
</dbReference>
<dbReference type="OrthoDB" id="2093493at2759"/>
<dbReference type="PANTHER" id="PTHR37325">
    <property type="entry name" value="OXIDOREDUCTASE 21 KDA SUBUNIT, PUTATIVE (AFU_ORTHOLOGUE AFUA_4G05910)-RELATED"/>
    <property type="match status" value="1"/>
</dbReference>
<evidence type="ECO:0000313" key="3">
    <source>
        <dbReference type="Proteomes" id="UP001150569"/>
    </source>
</evidence>
<dbReference type="InterPro" id="IPR016813">
    <property type="entry name" value="NADH_Ub_cplx-1_21kDa"/>
</dbReference>
<dbReference type="AlphaFoldDB" id="A0A9W8DKX5"/>
<gene>
    <name evidence="2" type="ORF">IWQ60_012114</name>
</gene>
<accession>A0A9W8DKX5</accession>
<evidence type="ECO:0000313" key="2">
    <source>
        <dbReference type="EMBL" id="KAJ1906309.1"/>
    </source>
</evidence>